<reference evidence="11 12" key="1">
    <citation type="journal article" date="2018" name="Front. Microbiol.">
        <title>Genomic and genetic insights into a cosmopolitan fungus, Paecilomyces variotii (Eurotiales).</title>
        <authorList>
            <person name="Urquhart A.S."/>
            <person name="Mondo S.J."/>
            <person name="Makela M.R."/>
            <person name="Hane J.K."/>
            <person name="Wiebenga A."/>
            <person name="He G."/>
            <person name="Mihaltcheva S."/>
            <person name="Pangilinan J."/>
            <person name="Lipzen A."/>
            <person name="Barry K."/>
            <person name="de Vries R.P."/>
            <person name="Grigoriev I.V."/>
            <person name="Idnurm A."/>
        </authorList>
    </citation>
    <scope>NUCLEOTIDE SEQUENCE [LARGE SCALE GENOMIC DNA]</scope>
    <source>
        <strain evidence="11 12">CBS 101075</strain>
    </source>
</reference>
<accession>A0A443HI83</accession>
<evidence type="ECO:0000256" key="6">
    <source>
        <dbReference type="ARBA" id="ARBA00023136"/>
    </source>
</evidence>
<dbReference type="GO" id="GO:0016020">
    <property type="term" value="C:membrane"/>
    <property type="evidence" value="ECO:0007669"/>
    <property type="project" value="UniProtKB-SubCell"/>
</dbReference>
<evidence type="ECO:0000259" key="10">
    <source>
        <dbReference type="PROSITE" id="PS50850"/>
    </source>
</evidence>
<dbReference type="InterPro" id="IPR005828">
    <property type="entry name" value="MFS_sugar_transport-like"/>
</dbReference>
<comment type="similarity">
    <text evidence="2 7">Belongs to the major facilitator superfamily. Sugar transporter (TC 2.A.1.1) family.</text>
</comment>
<dbReference type="InterPro" id="IPR050360">
    <property type="entry name" value="MFS_Sugar_Transporters"/>
</dbReference>
<dbReference type="STRING" id="264951.A0A443HI83"/>
<keyword evidence="5 9" id="KW-1133">Transmembrane helix</keyword>
<feature type="transmembrane region" description="Helical" evidence="9">
    <location>
        <begin position="155"/>
        <end position="179"/>
    </location>
</feature>
<evidence type="ECO:0000256" key="7">
    <source>
        <dbReference type="RuleBase" id="RU003346"/>
    </source>
</evidence>
<dbReference type="EMBL" id="RCNU01000020">
    <property type="protein sequence ID" value="RWQ91489.1"/>
    <property type="molecule type" value="Genomic_DNA"/>
</dbReference>
<comment type="subcellular location">
    <subcellularLocation>
        <location evidence="1">Membrane</location>
        <topology evidence="1">Multi-pass membrane protein</topology>
    </subcellularLocation>
</comment>
<dbReference type="NCBIfam" id="TIGR00879">
    <property type="entry name" value="SP"/>
    <property type="match status" value="1"/>
</dbReference>
<evidence type="ECO:0000256" key="1">
    <source>
        <dbReference type="ARBA" id="ARBA00004141"/>
    </source>
</evidence>
<comment type="caution">
    <text evidence="11">The sequence shown here is derived from an EMBL/GenBank/DDBJ whole genome shotgun (WGS) entry which is preliminary data.</text>
</comment>
<evidence type="ECO:0000256" key="4">
    <source>
        <dbReference type="ARBA" id="ARBA00022692"/>
    </source>
</evidence>
<feature type="transmembrane region" description="Helical" evidence="9">
    <location>
        <begin position="459"/>
        <end position="476"/>
    </location>
</feature>
<dbReference type="GeneID" id="39595205"/>
<gene>
    <name evidence="11" type="ORF">C8Q69DRAFT_186340</name>
</gene>
<evidence type="ECO:0000256" key="9">
    <source>
        <dbReference type="SAM" id="Phobius"/>
    </source>
</evidence>
<dbReference type="InterPro" id="IPR003663">
    <property type="entry name" value="Sugar/inositol_transpt"/>
</dbReference>
<keyword evidence="3 7" id="KW-0813">Transport</keyword>
<evidence type="ECO:0000256" key="5">
    <source>
        <dbReference type="ARBA" id="ARBA00022989"/>
    </source>
</evidence>
<dbReference type="AlphaFoldDB" id="A0A443HI83"/>
<dbReference type="SUPFAM" id="SSF103473">
    <property type="entry name" value="MFS general substrate transporter"/>
    <property type="match status" value="1"/>
</dbReference>
<dbReference type="Pfam" id="PF00083">
    <property type="entry name" value="Sugar_tr"/>
    <property type="match status" value="1"/>
</dbReference>
<sequence>MHFNFRVRDLWGRVKPKFRDAYGDMSPRVEAALEKEAGMLDHSKVPFLTWRTVLLVIVVSMGGFIFGYHTAQISGFMTMEDFKVRFAHYNPNTDTYTFNNARTGVIVALICIGCVIGAVFAAPLSEKIGRKYSMVFWSLINMVGIIVQMTTDHKWYQVAVGRLVAGLGVGALSVLVPIYQSECTPKHIRGAMVSCFQLFVTLGMFIAYCINYGTESIHNTSSWRITMGIGFVWSGVLAFGVLFLPESPRHVFRKGHPDLAKHTMAQLYGISENHRVIAEEITEMKYKLQEEEAEAATTRWYDAFTAPRMLYRIILGMVLQSLQQLTGANFIFYYGNTIFRATGINNSYVTQMILGGVNFGTTFYGLYVVEHYGRRLSLMVGAGWMFICFMVFASVGHFSLNRVDPPQTPGAGTAMIVFACFFITGYAVTWGPIVWAVCTELYPSRYRSTANSISTLTNWIWNFLISFFTPFITGSIDFRYGYIFAACNFMAVIVVYFFLCETQGRTLEEVDTMYIEHVHPWSSKKWTPPIRTMHGAKEHEQTESEPEHELHDVAPVEEEN</sequence>
<feature type="transmembrane region" description="Helical" evidence="9">
    <location>
        <begin position="482"/>
        <end position="499"/>
    </location>
</feature>
<evidence type="ECO:0000256" key="8">
    <source>
        <dbReference type="SAM" id="MobiDB-lite"/>
    </source>
</evidence>
<proteinExistence type="inferred from homology"/>
<protein>
    <submittedName>
        <fullName evidence="11">Putative MFS monosaccharide transporter</fullName>
    </submittedName>
</protein>
<feature type="transmembrane region" description="Helical" evidence="9">
    <location>
        <begin position="105"/>
        <end position="125"/>
    </location>
</feature>
<dbReference type="InterPro" id="IPR005829">
    <property type="entry name" value="Sugar_transporter_CS"/>
</dbReference>
<evidence type="ECO:0000256" key="3">
    <source>
        <dbReference type="ARBA" id="ARBA00022448"/>
    </source>
</evidence>
<dbReference type="InterPro" id="IPR020846">
    <property type="entry name" value="MFS_dom"/>
</dbReference>
<dbReference type="InterPro" id="IPR036259">
    <property type="entry name" value="MFS_trans_sf"/>
</dbReference>
<feature type="transmembrane region" description="Helical" evidence="9">
    <location>
        <begin position="415"/>
        <end position="438"/>
    </location>
</feature>
<keyword evidence="4 9" id="KW-0812">Transmembrane</keyword>
<evidence type="ECO:0000256" key="2">
    <source>
        <dbReference type="ARBA" id="ARBA00010992"/>
    </source>
</evidence>
<dbReference type="Proteomes" id="UP000283841">
    <property type="component" value="Unassembled WGS sequence"/>
</dbReference>
<feature type="transmembrane region" description="Helical" evidence="9">
    <location>
        <begin position="191"/>
        <end position="213"/>
    </location>
</feature>
<feature type="transmembrane region" description="Helical" evidence="9">
    <location>
        <begin position="376"/>
        <end position="395"/>
    </location>
</feature>
<dbReference type="PRINTS" id="PR00171">
    <property type="entry name" value="SUGRTRNSPORT"/>
</dbReference>
<dbReference type="PROSITE" id="PS50850">
    <property type="entry name" value="MFS"/>
    <property type="match status" value="1"/>
</dbReference>
<feature type="transmembrane region" description="Helical" evidence="9">
    <location>
        <begin position="48"/>
        <end position="69"/>
    </location>
</feature>
<evidence type="ECO:0000313" key="12">
    <source>
        <dbReference type="Proteomes" id="UP000283841"/>
    </source>
</evidence>
<feature type="transmembrane region" description="Helical" evidence="9">
    <location>
        <begin position="309"/>
        <end position="335"/>
    </location>
</feature>
<dbReference type="PROSITE" id="PS00216">
    <property type="entry name" value="SUGAR_TRANSPORT_1"/>
    <property type="match status" value="2"/>
</dbReference>
<dbReference type="GO" id="GO:0005351">
    <property type="term" value="F:carbohydrate:proton symporter activity"/>
    <property type="evidence" value="ECO:0007669"/>
    <property type="project" value="TreeGrafter"/>
</dbReference>
<feature type="transmembrane region" description="Helical" evidence="9">
    <location>
        <begin position="225"/>
        <end position="244"/>
    </location>
</feature>
<dbReference type="RefSeq" id="XP_028481134.1">
    <property type="nucleotide sequence ID" value="XM_028625928.1"/>
</dbReference>
<evidence type="ECO:0000313" key="11">
    <source>
        <dbReference type="EMBL" id="RWQ91489.1"/>
    </source>
</evidence>
<dbReference type="PANTHER" id="PTHR48022">
    <property type="entry name" value="PLASTIDIC GLUCOSE TRANSPORTER 4"/>
    <property type="match status" value="1"/>
</dbReference>
<feature type="transmembrane region" description="Helical" evidence="9">
    <location>
        <begin position="132"/>
        <end position="149"/>
    </location>
</feature>
<feature type="transmembrane region" description="Helical" evidence="9">
    <location>
        <begin position="347"/>
        <end position="369"/>
    </location>
</feature>
<dbReference type="Gene3D" id="1.20.1250.20">
    <property type="entry name" value="MFS general substrate transporter like domains"/>
    <property type="match status" value="1"/>
</dbReference>
<dbReference type="FunFam" id="1.20.1250.20:FF:000044">
    <property type="entry name" value="Hexose transporter Hxt3p"/>
    <property type="match status" value="1"/>
</dbReference>
<dbReference type="VEuPathDB" id="FungiDB:C8Q69DRAFT_186340"/>
<dbReference type="PROSITE" id="PS00217">
    <property type="entry name" value="SUGAR_TRANSPORT_2"/>
    <property type="match status" value="1"/>
</dbReference>
<name>A0A443HI83_BYSSP</name>
<dbReference type="CDD" id="cd17356">
    <property type="entry name" value="MFS_HXT"/>
    <property type="match status" value="1"/>
</dbReference>
<keyword evidence="12" id="KW-1185">Reference proteome</keyword>
<feature type="domain" description="Major facilitator superfamily (MFS) profile" evidence="10">
    <location>
        <begin position="55"/>
        <end position="503"/>
    </location>
</feature>
<feature type="region of interest" description="Disordered" evidence="8">
    <location>
        <begin position="534"/>
        <end position="560"/>
    </location>
</feature>
<organism evidence="11 12">
    <name type="scientific">Byssochlamys spectabilis</name>
    <name type="common">Paecilomyces variotii</name>
    <dbReference type="NCBI Taxonomy" id="264951"/>
    <lineage>
        <taxon>Eukaryota</taxon>
        <taxon>Fungi</taxon>
        <taxon>Dikarya</taxon>
        <taxon>Ascomycota</taxon>
        <taxon>Pezizomycotina</taxon>
        <taxon>Eurotiomycetes</taxon>
        <taxon>Eurotiomycetidae</taxon>
        <taxon>Eurotiales</taxon>
        <taxon>Thermoascaceae</taxon>
        <taxon>Paecilomyces</taxon>
    </lineage>
</organism>
<dbReference type="PANTHER" id="PTHR48022:SF92">
    <property type="entry name" value="LOW AFFINITY GLUCOSE TRANSPORTER MSTE"/>
    <property type="match status" value="1"/>
</dbReference>
<feature type="compositionally biased region" description="Basic and acidic residues" evidence="8">
    <location>
        <begin position="535"/>
        <end position="554"/>
    </location>
</feature>
<keyword evidence="6 9" id="KW-0472">Membrane</keyword>